<evidence type="ECO:0000313" key="2">
    <source>
        <dbReference type="Proteomes" id="UP001324185"/>
    </source>
</evidence>
<dbReference type="EMBL" id="CP140158">
    <property type="protein sequence ID" value="WQG86455.1"/>
    <property type="molecule type" value="Genomic_DNA"/>
</dbReference>
<evidence type="ECO:0000313" key="1">
    <source>
        <dbReference type="EMBL" id="WQG86455.1"/>
    </source>
</evidence>
<name>A0ABZ0X7E7_9GAMM</name>
<evidence type="ECO:0008006" key="3">
    <source>
        <dbReference type="Google" id="ProtNLM"/>
    </source>
</evidence>
<dbReference type="PROSITE" id="PS51257">
    <property type="entry name" value="PROKAR_LIPOPROTEIN"/>
    <property type="match status" value="1"/>
</dbReference>
<organism evidence="1 2">
    <name type="scientific">Kangiella aquimarina</name>
    <dbReference type="NCBI Taxonomy" id="261965"/>
    <lineage>
        <taxon>Bacteria</taxon>
        <taxon>Pseudomonadati</taxon>
        <taxon>Pseudomonadota</taxon>
        <taxon>Gammaproteobacteria</taxon>
        <taxon>Kangiellales</taxon>
        <taxon>Kangiellaceae</taxon>
        <taxon>Kangiella</taxon>
    </lineage>
</organism>
<sequence length="361" mass="41345">MKYSPFLLLLFILSCSKQPEEMPLTVKVDGLEISGFKGHYKNNMLTLFKGEGIEPAMDSEYKIEFRLSDNYRNTTIQFPNENSSTPPLALNIHDPERNINTVWLKQTKFKITFGEEIDYKIPIIIEGSAEDPTDIEFKGSFTAYTAAIESNNGVIDRSVSSFDTIDWIVRDWIKKNKSTKKIADYPDTCRYGGAYASCSYLYNDKNDELQIAKLLLVKENNVWEIKKSITKDEIFLANAIEPIFRDYPPFIFSPIAAKTFQDTIYKKLGGYRLISEPSTIPCGGGQAKGQPGWCEISYVKFEKERTLDTYAEGSCNYVTYLFEKNKNGSWDIVKTLDSDQKYNSHEQKVVKREENNSLVCF</sequence>
<gene>
    <name evidence="1" type="ORF">SR900_06075</name>
</gene>
<protein>
    <recommendedName>
        <fullName evidence="3">DUF4843 domain-containing protein</fullName>
    </recommendedName>
</protein>
<keyword evidence="2" id="KW-1185">Reference proteome</keyword>
<dbReference type="RefSeq" id="WP_018624498.1">
    <property type="nucleotide sequence ID" value="NZ_CP140158.1"/>
</dbReference>
<reference evidence="1 2" key="1">
    <citation type="submission" date="2023-11" db="EMBL/GenBank/DDBJ databases">
        <title>MicrobeMod: A computational toolkit for identifying prokaryotic methylation and restriction-modification with nanopore sequencing.</title>
        <authorList>
            <person name="Crits-Christoph A."/>
            <person name="Kang S.C."/>
            <person name="Lee H."/>
            <person name="Ostrov N."/>
        </authorList>
    </citation>
    <scope>NUCLEOTIDE SEQUENCE [LARGE SCALE GENOMIC DNA]</scope>
    <source>
        <strain evidence="1 2">DSMZ 16071</strain>
    </source>
</reference>
<dbReference type="Proteomes" id="UP001324185">
    <property type="component" value="Chromosome"/>
</dbReference>
<accession>A0ABZ0X7E7</accession>
<proteinExistence type="predicted"/>